<evidence type="ECO:0000259" key="6">
    <source>
        <dbReference type="Pfam" id="PF05175"/>
    </source>
</evidence>
<evidence type="ECO:0000256" key="4">
    <source>
        <dbReference type="ARBA" id="ARBA00022691"/>
    </source>
</evidence>
<dbReference type="CDD" id="cd02440">
    <property type="entry name" value="AdoMet_MTases"/>
    <property type="match status" value="1"/>
</dbReference>
<dbReference type="SUPFAM" id="SSF53335">
    <property type="entry name" value="S-adenosyl-L-methionine-dependent methyltransferases"/>
    <property type="match status" value="1"/>
</dbReference>
<dbReference type="Gene3D" id="3.40.50.150">
    <property type="entry name" value="Vaccinia Virus protein VP39"/>
    <property type="match status" value="1"/>
</dbReference>
<feature type="domain" description="Methyltransferase small" evidence="6">
    <location>
        <begin position="72"/>
        <end position="173"/>
    </location>
</feature>
<protein>
    <recommendedName>
        <fullName evidence="1">peptide chain release factor N(5)-glutamine methyltransferase</fullName>
        <ecNumber evidence="1">2.1.1.297</ecNumber>
    </recommendedName>
</protein>
<organism evidence="7 8">
    <name type="scientific">Actinocorallia aurantiaca</name>
    <dbReference type="NCBI Taxonomy" id="46204"/>
    <lineage>
        <taxon>Bacteria</taxon>
        <taxon>Bacillati</taxon>
        <taxon>Actinomycetota</taxon>
        <taxon>Actinomycetes</taxon>
        <taxon>Streptosporangiales</taxon>
        <taxon>Thermomonosporaceae</taxon>
        <taxon>Actinocorallia</taxon>
    </lineage>
</organism>
<sequence length="266" mass="27740">MAVSLSSVALSAVVARLRTAGCVFAEDEAEVLVSSAVDEAALEFLVRRRVEGLPLEQVVGWAEFRGLRVEVDPGVFVPRRRSEFLVDEAIMLARPGAVVVDLCCGSGALGVALAGAVAGVELHASDVEPAAVRCARRNVGSVGGRVYEGDLYGALPGMLRGRVEVLLANVPYVPSDAVRSLPVEARLYEPLVSLDGGSDGLEVLRRVSGAASDWLAPGGHVLVEVSGRQVDQALKIFASDGLFSRSVEAEGWGSCVVVGSMPFGVG</sequence>
<evidence type="ECO:0000313" key="8">
    <source>
        <dbReference type="Proteomes" id="UP001501842"/>
    </source>
</evidence>
<evidence type="ECO:0000256" key="1">
    <source>
        <dbReference type="ARBA" id="ARBA00012771"/>
    </source>
</evidence>
<gene>
    <name evidence="7" type="ORF">GCM10010439_58060</name>
</gene>
<evidence type="ECO:0000256" key="5">
    <source>
        <dbReference type="ARBA" id="ARBA00048391"/>
    </source>
</evidence>
<name>A0ABN3UKU2_9ACTN</name>
<dbReference type="EMBL" id="BAAATZ010000029">
    <property type="protein sequence ID" value="GAA2734816.1"/>
    <property type="molecule type" value="Genomic_DNA"/>
</dbReference>
<dbReference type="NCBIfam" id="TIGR00536">
    <property type="entry name" value="hemK_fam"/>
    <property type="match status" value="1"/>
</dbReference>
<accession>A0ABN3UKU2</accession>
<dbReference type="RefSeq" id="WP_344454986.1">
    <property type="nucleotide sequence ID" value="NZ_BAAATZ010000029.1"/>
</dbReference>
<dbReference type="Proteomes" id="UP001501842">
    <property type="component" value="Unassembled WGS sequence"/>
</dbReference>
<keyword evidence="3" id="KW-0808">Transferase</keyword>
<evidence type="ECO:0000256" key="2">
    <source>
        <dbReference type="ARBA" id="ARBA00022603"/>
    </source>
</evidence>
<dbReference type="InterPro" id="IPR050320">
    <property type="entry name" value="N5-glutamine_MTase"/>
</dbReference>
<evidence type="ECO:0000313" key="7">
    <source>
        <dbReference type="EMBL" id="GAA2734816.1"/>
    </source>
</evidence>
<evidence type="ECO:0000256" key="3">
    <source>
        <dbReference type="ARBA" id="ARBA00022679"/>
    </source>
</evidence>
<dbReference type="NCBIfam" id="TIGR03704">
    <property type="entry name" value="PrmC_rel_meth"/>
    <property type="match status" value="1"/>
</dbReference>
<reference evidence="7 8" key="1">
    <citation type="journal article" date="2019" name="Int. J. Syst. Evol. Microbiol.">
        <title>The Global Catalogue of Microorganisms (GCM) 10K type strain sequencing project: providing services to taxonomists for standard genome sequencing and annotation.</title>
        <authorList>
            <consortium name="The Broad Institute Genomics Platform"/>
            <consortium name="The Broad Institute Genome Sequencing Center for Infectious Disease"/>
            <person name="Wu L."/>
            <person name="Ma J."/>
        </authorList>
    </citation>
    <scope>NUCLEOTIDE SEQUENCE [LARGE SCALE GENOMIC DNA]</scope>
    <source>
        <strain evidence="7 8">JCM 8201</strain>
    </source>
</reference>
<keyword evidence="2" id="KW-0489">Methyltransferase</keyword>
<dbReference type="InterPro" id="IPR029063">
    <property type="entry name" value="SAM-dependent_MTases_sf"/>
</dbReference>
<proteinExistence type="predicted"/>
<comment type="caution">
    <text evidence="7">The sequence shown here is derived from an EMBL/GenBank/DDBJ whole genome shotgun (WGS) entry which is preliminary data.</text>
</comment>
<comment type="catalytic activity">
    <reaction evidence="5">
        <text>L-glutaminyl-[peptide chain release factor] + S-adenosyl-L-methionine = N(5)-methyl-L-glutaminyl-[peptide chain release factor] + S-adenosyl-L-homocysteine + H(+)</text>
        <dbReference type="Rhea" id="RHEA:42896"/>
        <dbReference type="Rhea" id="RHEA-COMP:10271"/>
        <dbReference type="Rhea" id="RHEA-COMP:10272"/>
        <dbReference type="ChEBI" id="CHEBI:15378"/>
        <dbReference type="ChEBI" id="CHEBI:30011"/>
        <dbReference type="ChEBI" id="CHEBI:57856"/>
        <dbReference type="ChEBI" id="CHEBI:59789"/>
        <dbReference type="ChEBI" id="CHEBI:61891"/>
        <dbReference type="EC" id="2.1.1.297"/>
    </reaction>
</comment>
<dbReference type="PANTHER" id="PTHR18895:SF74">
    <property type="entry name" value="MTRF1L RELEASE FACTOR GLUTAMINE METHYLTRANSFERASE"/>
    <property type="match status" value="1"/>
</dbReference>
<keyword evidence="8" id="KW-1185">Reference proteome</keyword>
<dbReference type="InterPro" id="IPR007848">
    <property type="entry name" value="Small_mtfrase_dom"/>
</dbReference>
<dbReference type="InterPro" id="IPR022446">
    <property type="entry name" value="MeTrfrase_put"/>
</dbReference>
<dbReference type="PANTHER" id="PTHR18895">
    <property type="entry name" value="HEMK METHYLTRANSFERASE"/>
    <property type="match status" value="1"/>
</dbReference>
<dbReference type="Pfam" id="PF05175">
    <property type="entry name" value="MTS"/>
    <property type="match status" value="1"/>
</dbReference>
<dbReference type="EC" id="2.1.1.297" evidence="1"/>
<dbReference type="InterPro" id="IPR004556">
    <property type="entry name" value="HemK-like"/>
</dbReference>
<keyword evidence="4" id="KW-0949">S-adenosyl-L-methionine</keyword>